<protein>
    <recommendedName>
        <fullName evidence="1">SET domain-containing protein</fullName>
    </recommendedName>
</protein>
<comment type="caution">
    <text evidence="2">The sequence shown here is derived from an EMBL/GenBank/DDBJ whole genome shotgun (WGS) entry which is preliminary data.</text>
</comment>
<dbReference type="GO" id="GO:0016279">
    <property type="term" value="F:protein-lysine N-methyltransferase activity"/>
    <property type="evidence" value="ECO:0007669"/>
    <property type="project" value="TreeGrafter"/>
</dbReference>
<dbReference type="Proteomes" id="UP000243081">
    <property type="component" value="Unassembled WGS sequence"/>
</dbReference>
<evidence type="ECO:0000313" key="2">
    <source>
        <dbReference type="EMBL" id="OAR02762.1"/>
    </source>
</evidence>
<sequence>MDDIDSLLLWATDQGVVLDGVRPSSISGRGLGMVATRVIHEGDVLMALPAPAIRSRHTLPRALMVKVPANMTLHGLLAADLLLHPPSSRAWGKLVPSLDDFENSTPFFWPEQLQELLPPEAKNLLRNQQRRFRQDWNHAKEGFPDMAQQDYLHSWFLVGTRSFYYETQETLSYPWLDRLALLPVADMFNHSSAGCVVTFSTEAYDITADREYQEGEEVYTSYGAHSNDFLLAEYGFVLADNPSDQLCLDSILLAKLPTEDKVALSERGLLGDYMLRIDSTPSDRAWIAMRGLADTVPQWDDWINGEEDAHGTLAKAQAMLPGLLAELRGEIEDHRRRITELRDEANAPKMDVLLQRWNHIDKLARSLGGAATSTDGVTNGTGNI</sequence>
<dbReference type="OMA" id="WNDAIGM"/>
<dbReference type="Gene3D" id="3.90.1410.10">
    <property type="entry name" value="set domain protein methyltransferase, domain 1"/>
    <property type="match status" value="1"/>
</dbReference>
<proteinExistence type="predicted"/>
<reference evidence="2 3" key="1">
    <citation type="submission" date="2016-03" db="EMBL/GenBank/DDBJ databases">
        <title>Fine-scale spatial genetic structure of a fungal parasite of coffee scale insects.</title>
        <authorList>
            <person name="Jackson D."/>
            <person name="Zemenick K.A."/>
            <person name="Malloure B."/>
            <person name="Quandt C.A."/>
            <person name="James T.Y."/>
        </authorList>
    </citation>
    <scope>NUCLEOTIDE SEQUENCE [LARGE SCALE GENOMIC DNA]</scope>
    <source>
        <strain evidence="2 3">UM487</strain>
    </source>
</reference>
<dbReference type="AlphaFoldDB" id="A0A179ILM1"/>
<dbReference type="PANTHER" id="PTHR13271">
    <property type="entry name" value="UNCHARACTERIZED PUTATIVE METHYLTRANSFERASE"/>
    <property type="match status" value="1"/>
</dbReference>
<gene>
    <name evidence="2" type="ORF">LLEC1_06616</name>
</gene>
<evidence type="ECO:0000259" key="1">
    <source>
        <dbReference type="PROSITE" id="PS50280"/>
    </source>
</evidence>
<dbReference type="SUPFAM" id="SSF82199">
    <property type="entry name" value="SET domain"/>
    <property type="match status" value="1"/>
</dbReference>
<dbReference type="InterPro" id="IPR046341">
    <property type="entry name" value="SET_dom_sf"/>
</dbReference>
<dbReference type="InterPro" id="IPR001214">
    <property type="entry name" value="SET_dom"/>
</dbReference>
<dbReference type="PANTHER" id="PTHR13271:SF137">
    <property type="entry name" value="SET DOMAIN-CONTAINING PROTEIN"/>
    <property type="match status" value="1"/>
</dbReference>
<dbReference type="Pfam" id="PF00856">
    <property type="entry name" value="SET"/>
    <property type="match status" value="1"/>
</dbReference>
<dbReference type="OrthoDB" id="441812at2759"/>
<accession>A0A179ILM1</accession>
<feature type="domain" description="SET" evidence="1">
    <location>
        <begin position="19"/>
        <end position="223"/>
    </location>
</feature>
<dbReference type="InterPro" id="IPR050600">
    <property type="entry name" value="SETD3_SETD6_MTase"/>
</dbReference>
<keyword evidence="3" id="KW-1185">Reference proteome</keyword>
<name>A0A179ILM1_CORDF</name>
<dbReference type="EMBL" id="LUKN01000523">
    <property type="protein sequence ID" value="OAR02762.1"/>
    <property type="molecule type" value="Genomic_DNA"/>
</dbReference>
<evidence type="ECO:0000313" key="3">
    <source>
        <dbReference type="Proteomes" id="UP000243081"/>
    </source>
</evidence>
<dbReference type="PROSITE" id="PS50280">
    <property type="entry name" value="SET"/>
    <property type="match status" value="1"/>
</dbReference>
<organism evidence="2 3">
    <name type="scientific">Cordyceps confragosa</name>
    <name type="common">Lecanicillium lecanii</name>
    <dbReference type="NCBI Taxonomy" id="2714763"/>
    <lineage>
        <taxon>Eukaryota</taxon>
        <taxon>Fungi</taxon>
        <taxon>Dikarya</taxon>
        <taxon>Ascomycota</taxon>
        <taxon>Pezizomycotina</taxon>
        <taxon>Sordariomycetes</taxon>
        <taxon>Hypocreomycetidae</taxon>
        <taxon>Hypocreales</taxon>
        <taxon>Cordycipitaceae</taxon>
        <taxon>Akanthomyces</taxon>
    </lineage>
</organism>